<keyword evidence="6" id="KW-0547">Nucleotide-binding</keyword>
<feature type="transmembrane region" description="Helical" evidence="10">
    <location>
        <begin position="7"/>
        <end position="25"/>
    </location>
</feature>
<dbReference type="GO" id="GO:0005524">
    <property type="term" value="F:ATP binding"/>
    <property type="evidence" value="ECO:0007669"/>
    <property type="project" value="UniProtKB-KW"/>
</dbReference>
<dbReference type="InterPro" id="IPR000014">
    <property type="entry name" value="PAS"/>
</dbReference>
<evidence type="ECO:0000313" key="15">
    <source>
        <dbReference type="Proteomes" id="UP001241110"/>
    </source>
</evidence>
<dbReference type="Pfam" id="PF00989">
    <property type="entry name" value="PAS"/>
    <property type="match status" value="1"/>
</dbReference>
<evidence type="ECO:0000256" key="8">
    <source>
        <dbReference type="ARBA" id="ARBA00022840"/>
    </source>
</evidence>
<dbReference type="GO" id="GO:0016020">
    <property type="term" value="C:membrane"/>
    <property type="evidence" value="ECO:0007669"/>
    <property type="project" value="UniProtKB-SubCell"/>
</dbReference>
<evidence type="ECO:0000256" key="6">
    <source>
        <dbReference type="ARBA" id="ARBA00022741"/>
    </source>
</evidence>
<sequence>MTLKVKYILFIALVHSILLVFSFYWLKDNKILFIVTEALILLSIGASVMLYQDFIQPLKLIMTGIDSIKDKDFNVKFVKTGKYEMDQLIGVYNMMIDKLREERTLQQQQHFFLENLIQASPTGIIILDFDQKIASINPKAAQFIDLTDQTIFGKALNEVSHPLLEALTDLPSGESKTVSINGIEMYKCQKSHFVDRGFQRYFITIEELSAELLKAEKNAYGKVIRMMAHEVNNSIGPINSILDSALTYKAIEKPEYIHALQVAMERNQRLNIFMRNFADVVRLPQPQREQADIHHIIRDVATLMEQQAIASGIEFNIDIPDLPFLVFIDVQQIEQVLVNIIKNAIESIEQNGKIEFISKPDLRTLIIQDSGKGISKEAAAQLFSPFFSTKREGQGIGLTLIREILLNHNCDFSLQTLATGYTEFRIVFE</sequence>
<dbReference type="PANTHER" id="PTHR43065">
    <property type="entry name" value="SENSOR HISTIDINE KINASE"/>
    <property type="match status" value="1"/>
</dbReference>
<dbReference type="PROSITE" id="PS50109">
    <property type="entry name" value="HIS_KIN"/>
    <property type="match status" value="1"/>
</dbReference>
<keyword evidence="8 14" id="KW-0067">ATP-binding</keyword>
<dbReference type="Proteomes" id="UP001241110">
    <property type="component" value="Unassembled WGS sequence"/>
</dbReference>
<feature type="domain" description="HAMP" evidence="13">
    <location>
        <begin position="52"/>
        <end position="104"/>
    </location>
</feature>
<dbReference type="GO" id="GO:0000160">
    <property type="term" value="P:phosphorelay signal transduction system"/>
    <property type="evidence" value="ECO:0007669"/>
    <property type="project" value="UniProtKB-KW"/>
</dbReference>
<keyword evidence="5" id="KW-0808">Transferase</keyword>
<dbReference type="AlphaFoldDB" id="A0AAE3QKA1"/>
<keyword evidence="10" id="KW-0472">Membrane</keyword>
<dbReference type="InterPro" id="IPR003660">
    <property type="entry name" value="HAMP_dom"/>
</dbReference>
<keyword evidence="7" id="KW-0418">Kinase</keyword>
<feature type="domain" description="Histidine kinase" evidence="11">
    <location>
        <begin position="226"/>
        <end position="429"/>
    </location>
</feature>
<accession>A0AAE3QKA1</accession>
<evidence type="ECO:0000313" key="14">
    <source>
        <dbReference type="EMBL" id="MDJ1480465.1"/>
    </source>
</evidence>
<dbReference type="EC" id="2.7.13.3" evidence="3"/>
<dbReference type="GO" id="GO:0004673">
    <property type="term" value="F:protein histidine kinase activity"/>
    <property type="evidence" value="ECO:0007669"/>
    <property type="project" value="UniProtKB-EC"/>
</dbReference>
<keyword evidence="9" id="KW-0902">Two-component regulatory system</keyword>
<dbReference type="CDD" id="cd00130">
    <property type="entry name" value="PAS"/>
    <property type="match status" value="1"/>
</dbReference>
<keyword evidence="4" id="KW-0597">Phosphoprotein</keyword>
<dbReference type="PROSITE" id="PS50112">
    <property type="entry name" value="PAS"/>
    <property type="match status" value="1"/>
</dbReference>
<feature type="domain" description="PAS" evidence="12">
    <location>
        <begin position="109"/>
        <end position="162"/>
    </location>
</feature>
<evidence type="ECO:0000259" key="11">
    <source>
        <dbReference type="PROSITE" id="PS50109"/>
    </source>
</evidence>
<dbReference type="InterPro" id="IPR013767">
    <property type="entry name" value="PAS_fold"/>
</dbReference>
<dbReference type="Gene3D" id="3.30.450.20">
    <property type="entry name" value="PAS domain"/>
    <property type="match status" value="1"/>
</dbReference>
<dbReference type="InterPro" id="IPR003594">
    <property type="entry name" value="HATPase_dom"/>
</dbReference>
<comment type="subcellular location">
    <subcellularLocation>
        <location evidence="2">Membrane</location>
    </subcellularLocation>
</comment>
<feature type="transmembrane region" description="Helical" evidence="10">
    <location>
        <begin position="31"/>
        <end position="51"/>
    </location>
</feature>
<name>A0AAE3QKA1_9BACT</name>
<proteinExistence type="predicted"/>
<dbReference type="SMART" id="SM00387">
    <property type="entry name" value="HATPase_c"/>
    <property type="match status" value="1"/>
</dbReference>
<evidence type="ECO:0000259" key="13">
    <source>
        <dbReference type="PROSITE" id="PS50885"/>
    </source>
</evidence>
<evidence type="ECO:0000259" key="12">
    <source>
        <dbReference type="PROSITE" id="PS50112"/>
    </source>
</evidence>
<evidence type="ECO:0000256" key="5">
    <source>
        <dbReference type="ARBA" id="ARBA00022679"/>
    </source>
</evidence>
<evidence type="ECO:0000256" key="10">
    <source>
        <dbReference type="SAM" id="Phobius"/>
    </source>
</evidence>
<dbReference type="RefSeq" id="WP_313977165.1">
    <property type="nucleotide sequence ID" value="NZ_JASJOS010000003.1"/>
</dbReference>
<dbReference type="PRINTS" id="PR00344">
    <property type="entry name" value="BCTRLSENSOR"/>
</dbReference>
<dbReference type="InterPro" id="IPR004358">
    <property type="entry name" value="Sig_transdc_His_kin-like_C"/>
</dbReference>
<keyword evidence="10" id="KW-1133">Transmembrane helix</keyword>
<dbReference type="InterPro" id="IPR005467">
    <property type="entry name" value="His_kinase_dom"/>
</dbReference>
<dbReference type="SUPFAM" id="SSF55874">
    <property type="entry name" value="ATPase domain of HSP90 chaperone/DNA topoisomerase II/histidine kinase"/>
    <property type="match status" value="1"/>
</dbReference>
<dbReference type="Gene3D" id="3.30.565.10">
    <property type="entry name" value="Histidine kinase-like ATPase, C-terminal domain"/>
    <property type="match status" value="1"/>
</dbReference>
<dbReference type="InterPro" id="IPR036890">
    <property type="entry name" value="HATPase_C_sf"/>
</dbReference>
<dbReference type="InterPro" id="IPR035965">
    <property type="entry name" value="PAS-like_dom_sf"/>
</dbReference>
<reference evidence="14" key="1">
    <citation type="submission" date="2023-05" db="EMBL/GenBank/DDBJ databases">
        <authorList>
            <person name="Zhang X."/>
        </authorList>
    </citation>
    <scope>NUCLEOTIDE SEQUENCE</scope>
    <source>
        <strain evidence="14">YF14B1</strain>
    </source>
</reference>
<evidence type="ECO:0000256" key="9">
    <source>
        <dbReference type="ARBA" id="ARBA00023012"/>
    </source>
</evidence>
<evidence type="ECO:0000256" key="4">
    <source>
        <dbReference type="ARBA" id="ARBA00022553"/>
    </source>
</evidence>
<comment type="catalytic activity">
    <reaction evidence="1">
        <text>ATP + protein L-histidine = ADP + protein N-phospho-L-histidine.</text>
        <dbReference type="EC" id="2.7.13.3"/>
    </reaction>
</comment>
<dbReference type="EMBL" id="JASJOS010000003">
    <property type="protein sequence ID" value="MDJ1480465.1"/>
    <property type="molecule type" value="Genomic_DNA"/>
</dbReference>
<comment type="caution">
    <text evidence="14">The sequence shown here is derived from an EMBL/GenBank/DDBJ whole genome shotgun (WGS) entry which is preliminary data.</text>
</comment>
<evidence type="ECO:0000256" key="7">
    <source>
        <dbReference type="ARBA" id="ARBA00022777"/>
    </source>
</evidence>
<dbReference type="Gene3D" id="6.10.340.10">
    <property type="match status" value="1"/>
</dbReference>
<dbReference type="Pfam" id="PF02518">
    <property type="entry name" value="HATPase_c"/>
    <property type="match status" value="1"/>
</dbReference>
<organism evidence="14 15">
    <name type="scientific">Xanthocytophaga flava</name>
    <dbReference type="NCBI Taxonomy" id="3048013"/>
    <lineage>
        <taxon>Bacteria</taxon>
        <taxon>Pseudomonadati</taxon>
        <taxon>Bacteroidota</taxon>
        <taxon>Cytophagia</taxon>
        <taxon>Cytophagales</taxon>
        <taxon>Rhodocytophagaceae</taxon>
        <taxon>Xanthocytophaga</taxon>
    </lineage>
</organism>
<gene>
    <name evidence="14" type="ORF">QNI16_08215</name>
</gene>
<dbReference type="PANTHER" id="PTHR43065:SF10">
    <property type="entry name" value="PEROXIDE STRESS-ACTIVATED HISTIDINE KINASE MAK3"/>
    <property type="match status" value="1"/>
</dbReference>
<dbReference type="GO" id="GO:0006355">
    <property type="term" value="P:regulation of DNA-templated transcription"/>
    <property type="evidence" value="ECO:0007669"/>
    <property type="project" value="InterPro"/>
</dbReference>
<dbReference type="SUPFAM" id="SSF55785">
    <property type="entry name" value="PYP-like sensor domain (PAS domain)"/>
    <property type="match status" value="1"/>
</dbReference>
<evidence type="ECO:0000256" key="2">
    <source>
        <dbReference type="ARBA" id="ARBA00004370"/>
    </source>
</evidence>
<protein>
    <recommendedName>
        <fullName evidence="3">histidine kinase</fullName>
        <ecNumber evidence="3">2.7.13.3</ecNumber>
    </recommendedName>
</protein>
<evidence type="ECO:0000256" key="1">
    <source>
        <dbReference type="ARBA" id="ARBA00000085"/>
    </source>
</evidence>
<evidence type="ECO:0000256" key="3">
    <source>
        <dbReference type="ARBA" id="ARBA00012438"/>
    </source>
</evidence>
<dbReference type="SMART" id="SM00091">
    <property type="entry name" value="PAS"/>
    <property type="match status" value="1"/>
</dbReference>
<keyword evidence="10" id="KW-0812">Transmembrane</keyword>
<dbReference type="PROSITE" id="PS50885">
    <property type="entry name" value="HAMP"/>
    <property type="match status" value="1"/>
</dbReference>